<dbReference type="AlphaFoldDB" id="A0AAW2S6N8"/>
<comment type="caution">
    <text evidence="2">The sequence shown here is derived from an EMBL/GenBank/DDBJ whole genome shotgun (WGS) entry which is preliminary data.</text>
</comment>
<feature type="compositionally biased region" description="Low complexity" evidence="1">
    <location>
        <begin position="65"/>
        <end position="80"/>
    </location>
</feature>
<accession>A0AAW2S6N8</accession>
<organism evidence="2">
    <name type="scientific">Sesamum radiatum</name>
    <name type="common">Black benniseed</name>
    <dbReference type="NCBI Taxonomy" id="300843"/>
    <lineage>
        <taxon>Eukaryota</taxon>
        <taxon>Viridiplantae</taxon>
        <taxon>Streptophyta</taxon>
        <taxon>Embryophyta</taxon>
        <taxon>Tracheophyta</taxon>
        <taxon>Spermatophyta</taxon>
        <taxon>Magnoliopsida</taxon>
        <taxon>eudicotyledons</taxon>
        <taxon>Gunneridae</taxon>
        <taxon>Pentapetalae</taxon>
        <taxon>asterids</taxon>
        <taxon>lamiids</taxon>
        <taxon>Lamiales</taxon>
        <taxon>Pedaliaceae</taxon>
        <taxon>Sesamum</taxon>
    </lineage>
</organism>
<evidence type="ECO:0000313" key="2">
    <source>
        <dbReference type="EMBL" id="KAL0388190.1"/>
    </source>
</evidence>
<protein>
    <submittedName>
        <fullName evidence="2">Serine/threonine protein phosphatase 2A regulatory subunit B''beta</fullName>
    </submittedName>
</protein>
<reference evidence="2" key="1">
    <citation type="submission" date="2020-06" db="EMBL/GenBank/DDBJ databases">
        <authorList>
            <person name="Li T."/>
            <person name="Hu X."/>
            <person name="Zhang T."/>
            <person name="Song X."/>
            <person name="Zhang H."/>
            <person name="Dai N."/>
            <person name="Sheng W."/>
            <person name="Hou X."/>
            <person name="Wei L."/>
        </authorList>
    </citation>
    <scope>NUCLEOTIDE SEQUENCE</scope>
    <source>
        <strain evidence="2">G02</strain>
        <tissue evidence="2">Leaf</tissue>
    </source>
</reference>
<name>A0AAW2S6N8_SESRA</name>
<feature type="region of interest" description="Disordered" evidence="1">
    <location>
        <begin position="47"/>
        <end position="92"/>
    </location>
</feature>
<gene>
    <name evidence="2" type="ORF">Sradi_2700800</name>
</gene>
<feature type="compositionally biased region" description="Low complexity" evidence="1">
    <location>
        <begin position="47"/>
        <end position="57"/>
    </location>
</feature>
<dbReference type="EMBL" id="JACGWJ010000011">
    <property type="protein sequence ID" value="KAL0388190.1"/>
    <property type="molecule type" value="Genomic_DNA"/>
</dbReference>
<sequence>MNFEIMPRRAVSRLRLILLSVPLEIREVKCLLNNAKGTGPLNFAGTSSSANAAASNSLPSMFPAGSTPPLSPRSSSGSPRILKQRAGPSALGSPLKLVNEPVKELIPQVELIDLLDTVQSFLLGRPLLSFVLVMAIDIWY</sequence>
<reference evidence="2" key="2">
    <citation type="journal article" date="2024" name="Plant">
        <title>Genomic evolution and insights into agronomic trait innovations of Sesamum species.</title>
        <authorList>
            <person name="Miao H."/>
            <person name="Wang L."/>
            <person name="Qu L."/>
            <person name="Liu H."/>
            <person name="Sun Y."/>
            <person name="Le M."/>
            <person name="Wang Q."/>
            <person name="Wei S."/>
            <person name="Zheng Y."/>
            <person name="Lin W."/>
            <person name="Duan Y."/>
            <person name="Cao H."/>
            <person name="Xiong S."/>
            <person name="Wang X."/>
            <person name="Wei L."/>
            <person name="Li C."/>
            <person name="Ma Q."/>
            <person name="Ju M."/>
            <person name="Zhao R."/>
            <person name="Li G."/>
            <person name="Mu C."/>
            <person name="Tian Q."/>
            <person name="Mei H."/>
            <person name="Zhang T."/>
            <person name="Gao T."/>
            <person name="Zhang H."/>
        </authorList>
    </citation>
    <scope>NUCLEOTIDE SEQUENCE</scope>
    <source>
        <strain evidence="2">G02</strain>
    </source>
</reference>
<evidence type="ECO:0000256" key="1">
    <source>
        <dbReference type="SAM" id="MobiDB-lite"/>
    </source>
</evidence>
<proteinExistence type="predicted"/>